<dbReference type="PANTHER" id="PTHR46526:SF1">
    <property type="entry name" value="CHORDIN"/>
    <property type="match status" value="1"/>
</dbReference>
<feature type="non-terminal residue" evidence="6">
    <location>
        <position position="342"/>
    </location>
</feature>
<dbReference type="GO" id="GO:0009953">
    <property type="term" value="P:dorsal/ventral pattern formation"/>
    <property type="evidence" value="ECO:0007669"/>
    <property type="project" value="TreeGrafter"/>
</dbReference>
<evidence type="ECO:0000313" key="6">
    <source>
        <dbReference type="EMBL" id="CAB1427626.1"/>
    </source>
</evidence>
<evidence type="ECO:0000313" key="7">
    <source>
        <dbReference type="Proteomes" id="UP001153269"/>
    </source>
</evidence>
<feature type="domain" description="CHRD" evidence="5">
    <location>
        <begin position="295"/>
        <end position="342"/>
    </location>
</feature>
<keyword evidence="3" id="KW-0732">Signal</keyword>
<evidence type="ECO:0000256" key="2">
    <source>
        <dbReference type="PROSITE-ProRule" id="PRU00230"/>
    </source>
</evidence>
<dbReference type="GO" id="GO:0036122">
    <property type="term" value="F:BMP binding"/>
    <property type="evidence" value="ECO:0007669"/>
    <property type="project" value="TreeGrafter"/>
</dbReference>
<dbReference type="GO" id="GO:0030514">
    <property type="term" value="P:negative regulation of BMP signaling pathway"/>
    <property type="evidence" value="ECO:0007669"/>
    <property type="project" value="TreeGrafter"/>
</dbReference>
<organism evidence="6 7">
    <name type="scientific">Pleuronectes platessa</name>
    <name type="common">European plaice</name>
    <dbReference type="NCBI Taxonomy" id="8262"/>
    <lineage>
        <taxon>Eukaryota</taxon>
        <taxon>Metazoa</taxon>
        <taxon>Chordata</taxon>
        <taxon>Craniata</taxon>
        <taxon>Vertebrata</taxon>
        <taxon>Euteleostomi</taxon>
        <taxon>Actinopterygii</taxon>
        <taxon>Neopterygii</taxon>
        <taxon>Teleostei</taxon>
        <taxon>Neoteleostei</taxon>
        <taxon>Acanthomorphata</taxon>
        <taxon>Carangaria</taxon>
        <taxon>Pleuronectiformes</taxon>
        <taxon>Pleuronectoidei</taxon>
        <taxon>Pleuronectidae</taxon>
        <taxon>Pleuronectes</taxon>
    </lineage>
</organism>
<evidence type="ECO:0000256" key="1">
    <source>
        <dbReference type="ARBA" id="ARBA00016968"/>
    </source>
</evidence>
<proteinExistence type="predicted"/>
<feature type="domain" description="VWFC" evidence="4">
    <location>
        <begin position="47"/>
        <end position="123"/>
    </location>
</feature>
<reference evidence="6" key="1">
    <citation type="submission" date="2020-03" db="EMBL/GenBank/DDBJ databases">
        <authorList>
            <person name="Weist P."/>
        </authorList>
    </citation>
    <scope>NUCLEOTIDE SEQUENCE</scope>
</reference>
<dbReference type="PROSITE" id="PS50184">
    <property type="entry name" value="VWFC_2"/>
    <property type="match status" value="1"/>
</dbReference>
<dbReference type="InterPro" id="IPR010895">
    <property type="entry name" value="CHRD"/>
</dbReference>
<keyword evidence="7" id="KW-1185">Reference proteome</keyword>
<feature type="chain" id="PRO_5040214458" description="Chordin" evidence="3">
    <location>
        <begin position="25"/>
        <end position="342"/>
    </location>
</feature>
<evidence type="ECO:0000259" key="5">
    <source>
        <dbReference type="PROSITE" id="PS50933"/>
    </source>
</evidence>
<evidence type="ECO:0000256" key="3">
    <source>
        <dbReference type="SAM" id="SignalP"/>
    </source>
</evidence>
<dbReference type="InterPro" id="IPR001007">
    <property type="entry name" value="VWF_dom"/>
</dbReference>
<evidence type="ECO:0000259" key="4">
    <source>
        <dbReference type="PROSITE" id="PS50184"/>
    </source>
</evidence>
<dbReference type="SMART" id="SM00754">
    <property type="entry name" value="CHRD"/>
    <property type="match status" value="1"/>
</dbReference>
<dbReference type="EMBL" id="CADEAL010000983">
    <property type="protein sequence ID" value="CAB1427626.1"/>
    <property type="molecule type" value="Genomic_DNA"/>
</dbReference>
<feature type="domain" description="CHRD" evidence="5">
    <location>
        <begin position="180"/>
        <end position="293"/>
    </location>
</feature>
<dbReference type="Pfam" id="PF00093">
    <property type="entry name" value="VWC"/>
    <property type="match status" value="1"/>
</dbReference>
<dbReference type="Proteomes" id="UP001153269">
    <property type="component" value="Unassembled WGS sequence"/>
</dbReference>
<dbReference type="PANTHER" id="PTHR46526">
    <property type="entry name" value="CHORDIN"/>
    <property type="match status" value="1"/>
</dbReference>
<dbReference type="PROSITE" id="PS50933">
    <property type="entry name" value="CHRD"/>
    <property type="match status" value="2"/>
</dbReference>
<feature type="signal peptide" evidence="3">
    <location>
        <begin position="1"/>
        <end position="24"/>
    </location>
</feature>
<gene>
    <name evidence="6" type="ORF">PLEPLA_LOCUS15567</name>
</gene>
<name>A0A9N7UAS1_PLEPL</name>
<keyword evidence="2" id="KW-0217">Developmental protein</keyword>
<dbReference type="AlphaFoldDB" id="A0A9N7UAS1"/>
<accession>A0A9N7UAS1</accession>
<dbReference type="SUPFAM" id="SSF57603">
    <property type="entry name" value="FnI-like domain"/>
    <property type="match status" value="1"/>
</dbReference>
<sequence length="342" mass="38025">MLLPRALRSVLCVLCCAWLRTGAASRLKTPALPIQSEREPLPFKGVSGCSFGGRSYSLEDTWHPDLGEPFGVMHCVQCLCEPQKSRRGKVFGKVNCKNIKQDCPDPNCDHPVLLPGHCCKTCRKGDGDMKQTDAVLDNFEFFQEKGKDKEGDLHKSYNDRSYLSSEDMGPWGEPHWHAAHAVNFVALLTGGTDLGSSSGVARARFSLTRTSLAFSITFQRMDRPNKILFLDSDGTTAFEYRVSKGQPDMICGVWKNLAKPLMRQLQSEHLRIRMTTSTSRLDEVEGKIIKHRALFAETFSSTLTSEEENSGTGGIGMLTLSDTGNNLHFILILQGLIKHKDK</sequence>
<comment type="caution">
    <text evidence="6">The sequence shown here is derived from an EMBL/GenBank/DDBJ whole genome shotgun (WGS) entry which is preliminary data.</text>
</comment>
<protein>
    <recommendedName>
        <fullName evidence="1">Chordin</fullName>
    </recommendedName>
</protein>
<dbReference type="GO" id="GO:0005615">
    <property type="term" value="C:extracellular space"/>
    <property type="evidence" value="ECO:0007669"/>
    <property type="project" value="TreeGrafter"/>
</dbReference>
<dbReference type="InterPro" id="IPR052278">
    <property type="entry name" value="Chordin-like_regulators"/>
</dbReference>